<feature type="domain" description="N-acetyltransferase" evidence="1">
    <location>
        <begin position="40"/>
        <end position="179"/>
    </location>
</feature>
<dbReference type="PATRIC" id="fig|1631356.3.peg.2577"/>
<evidence type="ECO:0000259" key="1">
    <source>
        <dbReference type="PROSITE" id="PS51186"/>
    </source>
</evidence>
<dbReference type="InterPro" id="IPR000182">
    <property type="entry name" value="GNAT_dom"/>
</dbReference>
<dbReference type="Proteomes" id="UP000037397">
    <property type="component" value="Unassembled WGS sequence"/>
</dbReference>
<dbReference type="PANTHER" id="PTHR39173:SF1">
    <property type="entry name" value="ACETYLTRANSFERASE"/>
    <property type="match status" value="1"/>
</dbReference>
<dbReference type="RefSeq" id="WP_050671921.1">
    <property type="nucleotide sequence ID" value="NZ_LAIR01000002.1"/>
</dbReference>
<dbReference type="AlphaFoldDB" id="A0A0L6CP02"/>
<dbReference type="CDD" id="cd04301">
    <property type="entry name" value="NAT_SF"/>
    <property type="match status" value="1"/>
</dbReference>
<dbReference type="Pfam" id="PF13302">
    <property type="entry name" value="Acetyltransf_3"/>
    <property type="match status" value="1"/>
</dbReference>
<name>A0A0L6CP02_9MICO</name>
<accession>A0A0L6CP02</accession>
<dbReference type="EMBL" id="LAIR01000002">
    <property type="protein sequence ID" value="KNX39452.1"/>
    <property type="molecule type" value="Genomic_DNA"/>
</dbReference>
<sequence length="179" mass="19568">MIRLIAPTTDLHTSWLEAVDEFDGGQPHGFGFSYGILPWSRESLSTPEGFADFVETRNQWSVPGSPMPDGLVNDSIFWIVDDTEPDRVLGSLSLRHELNDFLLNAGGHIGYGVRPSARGRGVATAALIAALDEARALGLDRVLVSCDADNEASRRTIVRGGGVLEDTREGIERYWIDLT</sequence>
<dbReference type="PROSITE" id="PS51186">
    <property type="entry name" value="GNAT"/>
    <property type="match status" value="1"/>
</dbReference>
<protein>
    <recommendedName>
        <fullName evidence="1">N-acetyltransferase domain-containing protein</fullName>
    </recommendedName>
</protein>
<dbReference type="GO" id="GO:0016747">
    <property type="term" value="F:acyltransferase activity, transferring groups other than amino-acyl groups"/>
    <property type="evidence" value="ECO:0007669"/>
    <property type="project" value="InterPro"/>
</dbReference>
<evidence type="ECO:0000313" key="3">
    <source>
        <dbReference type="Proteomes" id="UP000037397"/>
    </source>
</evidence>
<comment type="caution">
    <text evidence="2">The sequence shown here is derived from an EMBL/GenBank/DDBJ whole genome shotgun (WGS) entry which is preliminary data.</text>
</comment>
<dbReference type="Gene3D" id="3.40.630.30">
    <property type="match status" value="1"/>
</dbReference>
<dbReference type="OrthoDB" id="9797989at2"/>
<keyword evidence="3" id="KW-1185">Reference proteome</keyword>
<dbReference type="InterPro" id="IPR016181">
    <property type="entry name" value="Acyl_CoA_acyltransferase"/>
</dbReference>
<reference evidence="3" key="1">
    <citation type="submission" date="2015-03" db="EMBL/GenBank/DDBJ databases">
        <title>Luteipulveratus halotolerans sp. nov., a novel actinobacterium (Dermacoccaceae) from Sarawak, Malaysia.</title>
        <authorList>
            <person name="Juboi H."/>
            <person name="Basik A."/>
            <person name="Shamsul S.S."/>
            <person name="Arnold P."/>
            <person name="Schmitt E.K."/>
            <person name="Sanglier J.-J."/>
            <person name="Yeo T."/>
        </authorList>
    </citation>
    <scope>NUCLEOTIDE SEQUENCE [LARGE SCALE GENOMIC DNA]</scope>
    <source>
        <strain evidence="3">C296001</strain>
    </source>
</reference>
<organism evidence="2 3">
    <name type="scientific">Luteipulveratus halotolerans</name>
    <dbReference type="NCBI Taxonomy" id="1631356"/>
    <lineage>
        <taxon>Bacteria</taxon>
        <taxon>Bacillati</taxon>
        <taxon>Actinomycetota</taxon>
        <taxon>Actinomycetes</taxon>
        <taxon>Micrococcales</taxon>
        <taxon>Dermacoccaceae</taxon>
        <taxon>Luteipulveratus</taxon>
    </lineage>
</organism>
<dbReference type="STRING" id="1631356.VV01_13120"/>
<dbReference type="SUPFAM" id="SSF55729">
    <property type="entry name" value="Acyl-CoA N-acyltransferases (Nat)"/>
    <property type="match status" value="1"/>
</dbReference>
<proteinExistence type="predicted"/>
<gene>
    <name evidence="2" type="ORF">VV01_13120</name>
</gene>
<dbReference type="PANTHER" id="PTHR39173">
    <property type="entry name" value="ACETYLTRANSFERASE"/>
    <property type="match status" value="1"/>
</dbReference>
<evidence type="ECO:0000313" key="2">
    <source>
        <dbReference type="EMBL" id="KNX39452.1"/>
    </source>
</evidence>